<keyword evidence="3" id="KW-1185">Reference proteome</keyword>
<comment type="caution">
    <text evidence="2">The sequence shown here is derived from an EMBL/GenBank/DDBJ whole genome shotgun (WGS) entry which is preliminary data.</text>
</comment>
<gene>
    <name evidence="2" type="ORF">LVIROSA_LOCUS18684</name>
</gene>
<dbReference type="Proteomes" id="UP001157418">
    <property type="component" value="Unassembled WGS sequence"/>
</dbReference>
<accession>A0AAU9N2P4</accession>
<feature type="compositionally biased region" description="Acidic residues" evidence="1">
    <location>
        <begin position="115"/>
        <end position="136"/>
    </location>
</feature>
<protein>
    <submittedName>
        <fullName evidence="2">Uncharacterized protein</fullName>
    </submittedName>
</protein>
<sequence length="136" mass="15162">MSKHREKLVLYSSRSDFGQPSYKGDAGKTDEDLEFFIDNKGNDENEDEKIDDSMNDVFVAAARAMRSDANGSGKKRKEISVEKKKDGVKFQRRNLVLVDHSGSRSGESSSSSEKDDSESASEVEDPDSDEDEDDLE</sequence>
<dbReference type="PANTHER" id="PTHR35505">
    <property type="entry name" value="OS01G0600300 PROTEIN"/>
    <property type="match status" value="1"/>
</dbReference>
<dbReference type="AlphaFoldDB" id="A0AAU9N2P4"/>
<dbReference type="EMBL" id="CAKMRJ010003334">
    <property type="protein sequence ID" value="CAH1431996.1"/>
    <property type="molecule type" value="Genomic_DNA"/>
</dbReference>
<reference evidence="2 3" key="1">
    <citation type="submission" date="2022-01" db="EMBL/GenBank/DDBJ databases">
        <authorList>
            <person name="Xiong W."/>
            <person name="Schranz E."/>
        </authorList>
    </citation>
    <scope>NUCLEOTIDE SEQUENCE [LARGE SCALE GENOMIC DNA]</scope>
</reference>
<proteinExistence type="predicted"/>
<evidence type="ECO:0000313" key="3">
    <source>
        <dbReference type="Proteomes" id="UP001157418"/>
    </source>
</evidence>
<feature type="region of interest" description="Disordered" evidence="1">
    <location>
        <begin position="64"/>
        <end position="136"/>
    </location>
</feature>
<dbReference type="PANTHER" id="PTHR35505:SF5">
    <property type="entry name" value="SUBSTRATE CARRIER FAMILY PROTEIN"/>
    <property type="match status" value="1"/>
</dbReference>
<evidence type="ECO:0000313" key="2">
    <source>
        <dbReference type="EMBL" id="CAH1431996.1"/>
    </source>
</evidence>
<organism evidence="2 3">
    <name type="scientific">Lactuca virosa</name>
    <dbReference type="NCBI Taxonomy" id="75947"/>
    <lineage>
        <taxon>Eukaryota</taxon>
        <taxon>Viridiplantae</taxon>
        <taxon>Streptophyta</taxon>
        <taxon>Embryophyta</taxon>
        <taxon>Tracheophyta</taxon>
        <taxon>Spermatophyta</taxon>
        <taxon>Magnoliopsida</taxon>
        <taxon>eudicotyledons</taxon>
        <taxon>Gunneridae</taxon>
        <taxon>Pentapetalae</taxon>
        <taxon>asterids</taxon>
        <taxon>campanulids</taxon>
        <taxon>Asterales</taxon>
        <taxon>Asteraceae</taxon>
        <taxon>Cichorioideae</taxon>
        <taxon>Cichorieae</taxon>
        <taxon>Lactucinae</taxon>
        <taxon>Lactuca</taxon>
    </lineage>
</organism>
<name>A0AAU9N2P4_9ASTR</name>
<feature type="compositionally biased region" description="Basic and acidic residues" evidence="1">
    <location>
        <begin position="78"/>
        <end position="89"/>
    </location>
</feature>
<evidence type="ECO:0000256" key="1">
    <source>
        <dbReference type="SAM" id="MobiDB-lite"/>
    </source>
</evidence>